<feature type="region of interest" description="Disordered" evidence="1">
    <location>
        <begin position="64"/>
        <end position="98"/>
    </location>
</feature>
<sequence length="137" mass="15240">MWKKNRKCQSKDAYKWAVEKHLTEGRKEYQGQATQGLTTHFSPSRESAYTIALDLKTFLPYPLPGEGMSSGKPQTPASATARALGPGSKVVETTRKDFGLPETMETEIGILALTLGRVIECKNTRCKSDQGTEMRRM</sequence>
<comment type="caution">
    <text evidence="2">The sequence shown here is derived from an EMBL/GenBank/DDBJ whole genome shotgun (WGS) entry which is preliminary data.</text>
</comment>
<keyword evidence="3" id="KW-1185">Reference proteome</keyword>
<evidence type="ECO:0000256" key="1">
    <source>
        <dbReference type="SAM" id="MobiDB-lite"/>
    </source>
</evidence>
<reference evidence="2" key="1">
    <citation type="journal article" date="2023" name="G3 (Bethesda)">
        <title>A reference genome for the long-term kleptoplast-retaining sea slug Elysia crispata morphotype clarki.</title>
        <authorList>
            <person name="Eastman K.E."/>
            <person name="Pendleton A.L."/>
            <person name="Shaikh M.A."/>
            <person name="Suttiyut T."/>
            <person name="Ogas R."/>
            <person name="Tomko P."/>
            <person name="Gavelis G."/>
            <person name="Widhalm J.R."/>
            <person name="Wisecaver J.H."/>
        </authorList>
    </citation>
    <scope>NUCLEOTIDE SEQUENCE</scope>
    <source>
        <strain evidence="2">ECLA1</strain>
    </source>
</reference>
<proteinExistence type="predicted"/>
<gene>
    <name evidence="2" type="ORF">RRG08_036356</name>
</gene>
<organism evidence="2 3">
    <name type="scientific">Elysia crispata</name>
    <name type="common">lettuce slug</name>
    <dbReference type="NCBI Taxonomy" id="231223"/>
    <lineage>
        <taxon>Eukaryota</taxon>
        <taxon>Metazoa</taxon>
        <taxon>Spiralia</taxon>
        <taxon>Lophotrochozoa</taxon>
        <taxon>Mollusca</taxon>
        <taxon>Gastropoda</taxon>
        <taxon>Heterobranchia</taxon>
        <taxon>Euthyneura</taxon>
        <taxon>Panpulmonata</taxon>
        <taxon>Sacoglossa</taxon>
        <taxon>Placobranchoidea</taxon>
        <taxon>Plakobranchidae</taxon>
        <taxon>Elysia</taxon>
    </lineage>
</organism>
<dbReference type="EMBL" id="JAWDGP010003786">
    <property type="protein sequence ID" value="KAK3770754.1"/>
    <property type="molecule type" value="Genomic_DNA"/>
</dbReference>
<name>A0AAE0ZJS8_9GAST</name>
<accession>A0AAE0ZJS8</accession>
<protein>
    <submittedName>
        <fullName evidence="2">Uncharacterized protein</fullName>
    </submittedName>
</protein>
<evidence type="ECO:0000313" key="3">
    <source>
        <dbReference type="Proteomes" id="UP001283361"/>
    </source>
</evidence>
<dbReference type="Proteomes" id="UP001283361">
    <property type="component" value="Unassembled WGS sequence"/>
</dbReference>
<evidence type="ECO:0000313" key="2">
    <source>
        <dbReference type="EMBL" id="KAK3770754.1"/>
    </source>
</evidence>
<dbReference type="AlphaFoldDB" id="A0AAE0ZJS8"/>